<dbReference type="SUPFAM" id="SSF53850">
    <property type="entry name" value="Periplasmic binding protein-like II"/>
    <property type="match status" value="1"/>
</dbReference>
<evidence type="ECO:0000256" key="6">
    <source>
        <dbReference type="SAM" id="SignalP"/>
    </source>
</evidence>
<dbReference type="PANTHER" id="PTHR43649">
    <property type="entry name" value="ARABINOSE-BINDING PROTEIN-RELATED"/>
    <property type="match status" value="1"/>
</dbReference>
<organism evidence="7 8">
    <name type="scientific">Paenibacillus yanchengensis</name>
    <dbReference type="NCBI Taxonomy" id="2035833"/>
    <lineage>
        <taxon>Bacteria</taxon>
        <taxon>Bacillati</taxon>
        <taxon>Bacillota</taxon>
        <taxon>Bacilli</taxon>
        <taxon>Bacillales</taxon>
        <taxon>Paenibacillaceae</taxon>
        <taxon>Paenibacillus</taxon>
    </lineage>
</organism>
<dbReference type="PROSITE" id="PS51257">
    <property type="entry name" value="PROKAR_LIPOPROTEIN"/>
    <property type="match status" value="1"/>
</dbReference>
<dbReference type="Pfam" id="PF01547">
    <property type="entry name" value="SBP_bac_1"/>
    <property type="match status" value="1"/>
</dbReference>
<dbReference type="Proteomes" id="UP001597362">
    <property type="component" value="Unassembled WGS sequence"/>
</dbReference>
<name>A0ABW4YLK1_9BACL</name>
<evidence type="ECO:0000256" key="5">
    <source>
        <dbReference type="ARBA" id="ARBA00023288"/>
    </source>
</evidence>
<dbReference type="RefSeq" id="WP_377772984.1">
    <property type="nucleotide sequence ID" value="NZ_JBHUHO010000031.1"/>
</dbReference>
<evidence type="ECO:0000313" key="7">
    <source>
        <dbReference type="EMBL" id="MFD2116615.1"/>
    </source>
</evidence>
<keyword evidence="2 6" id="KW-0732">Signal</keyword>
<accession>A0ABW4YLK1</accession>
<evidence type="ECO:0000256" key="2">
    <source>
        <dbReference type="ARBA" id="ARBA00022729"/>
    </source>
</evidence>
<keyword evidence="8" id="KW-1185">Reference proteome</keyword>
<dbReference type="InterPro" id="IPR006059">
    <property type="entry name" value="SBP"/>
</dbReference>
<dbReference type="PANTHER" id="PTHR43649:SF33">
    <property type="entry name" value="POLYGALACTURONAN_RHAMNOGALACTURONAN-BINDING PROTEIN YTCQ"/>
    <property type="match status" value="1"/>
</dbReference>
<dbReference type="Gene3D" id="3.40.190.10">
    <property type="entry name" value="Periplasmic binding protein-like II"/>
    <property type="match status" value="2"/>
</dbReference>
<keyword evidence="4" id="KW-0564">Palmitate</keyword>
<feature type="chain" id="PRO_5046676237" evidence="6">
    <location>
        <begin position="23"/>
        <end position="501"/>
    </location>
</feature>
<proteinExistence type="predicted"/>
<evidence type="ECO:0000256" key="3">
    <source>
        <dbReference type="ARBA" id="ARBA00023136"/>
    </source>
</evidence>
<protein>
    <submittedName>
        <fullName evidence="7">Extracellular solute-binding protein</fullName>
    </submittedName>
</protein>
<feature type="signal peptide" evidence="6">
    <location>
        <begin position="1"/>
        <end position="22"/>
    </location>
</feature>
<gene>
    <name evidence="7" type="ORF">ACFSJH_12860</name>
</gene>
<keyword evidence="5" id="KW-0449">Lipoprotein</keyword>
<keyword evidence="3" id="KW-0472">Membrane</keyword>
<evidence type="ECO:0000256" key="4">
    <source>
        <dbReference type="ARBA" id="ARBA00023139"/>
    </source>
</evidence>
<evidence type="ECO:0000313" key="8">
    <source>
        <dbReference type="Proteomes" id="UP001597362"/>
    </source>
</evidence>
<reference evidence="8" key="1">
    <citation type="journal article" date="2019" name="Int. J. Syst. Evol. Microbiol.">
        <title>The Global Catalogue of Microorganisms (GCM) 10K type strain sequencing project: providing services to taxonomists for standard genome sequencing and annotation.</title>
        <authorList>
            <consortium name="The Broad Institute Genomics Platform"/>
            <consortium name="The Broad Institute Genome Sequencing Center for Infectious Disease"/>
            <person name="Wu L."/>
            <person name="Ma J."/>
        </authorList>
    </citation>
    <scope>NUCLEOTIDE SEQUENCE [LARGE SCALE GENOMIC DNA]</scope>
    <source>
        <strain evidence="8">GH52</strain>
    </source>
</reference>
<dbReference type="EMBL" id="JBHUHO010000031">
    <property type="protein sequence ID" value="MFD2116615.1"/>
    <property type="molecule type" value="Genomic_DNA"/>
</dbReference>
<evidence type="ECO:0000256" key="1">
    <source>
        <dbReference type="ARBA" id="ARBA00022475"/>
    </source>
</evidence>
<sequence>MKNKRKSTMMLVVVIMVVSLLAGCGGSNNSKNNTAGNKESNVQPKSDISIMMPFFSKEPPANNEAIEKIEQFTNSKVNVTWVPANGYPEKLNATIASGTLPKVMVVMDMKAPIIVNSAQSGMFWELGSYLKDYEHLAKLNEIALKNSAVEGKIFSIPRERVVGRNGLIIRKDWLNNLGLEEPKTVDDLYEVIKQFATNDPDKNGTADTYGLTENKDLNVFNYVLAALGGANEWLIEDGKFKSAYETDTYMEALQFVKKLIDEKLLNRDFAIYPNRDDDINNGRAGISFNPLDTTISGTYAEMKQLNTDGEFTVLGGLDQGEGKKVLGGTGFNGTFMIPKSSVKTEEELKEVLTFMNDLMEEPMIELFTWGIEGKHFTKENDTITVTNRDGYVAEVDPLTQLVYLNYNYLYTAQSQSEIGKTIEKIWAENEANAVHNPAQPFTSPMQVEKGTELTQLISDARVKFLLGEMDEAGWSATIEQWKSNGGTKIAEELTASYAALQ</sequence>
<keyword evidence="1" id="KW-1003">Cell membrane</keyword>
<dbReference type="InterPro" id="IPR050490">
    <property type="entry name" value="Bact_solute-bd_prot1"/>
</dbReference>
<comment type="caution">
    <text evidence="7">The sequence shown here is derived from an EMBL/GenBank/DDBJ whole genome shotgun (WGS) entry which is preliminary data.</text>
</comment>